<feature type="domain" description="MIR" evidence="16">
    <location>
        <begin position="357"/>
        <end position="415"/>
    </location>
</feature>
<evidence type="ECO:0000256" key="6">
    <source>
        <dbReference type="ARBA" id="ARBA00022679"/>
    </source>
</evidence>
<keyword evidence="11 15" id="KW-0472">Membrane</keyword>
<evidence type="ECO:0000256" key="8">
    <source>
        <dbReference type="ARBA" id="ARBA00022737"/>
    </source>
</evidence>
<evidence type="ECO:0000256" key="13">
    <source>
        <dbReference type="ARBA" id="ARBA00045102"/>
    </source>
</evidence>
<organism evidence="17 18">
    <name type="scientific">Rhizopus oryzae</name>
    <name type="common">Mucormycosis agent</name>
    <name type="synonym">Rhizopus arrhizus var. delemar</name>
    <dbReference type="NCBI Taxonomy" id="64495"/>
    <lineage>
        <taxon>Eukaryota</taxon>
        <taxon>Fungi</taxon>
        <taxon>Fungi incertae sedis</taxon>
        <taxon>Mucoromycota</taxon>
        <taxon>Mucoromycotina</taxon>
        <taxon>Mucoromycetes</taxon>
        <taxon>Mucorales</taxon>
        <taxon>Mucorineae</taxon>
        <taxon>Rhizopodaceae</taxon>
        <taxon>Rhizopus</taxon>
    </lineage>
</organism>
<feature type="region of interest" description="Disordered" evidence="14">
    <location>
        <begin position="814"/>
        <end position="855"/>
    </location>
</feature>
<evidence type="ECO:0000256" key="10">
    <source>
        <dbReference type="ARBA" id="ARBA00022989"/>
    </source>
</evidence>
<dbReference type="GO" id="GO:0004169">
    <property type="term" value="F:dolichyl-phosphate-mannose-protein mannosyltransferase activity"/>
    <property type="evidence" value="ECO:0007669"/>
    <property type="project" value="UniProtKB-EC"/>
</dbReference>
<dbReference type="Pfam" id="PF02815">
    <property type="entry name" value="MIR"/>
    <property type="match status" value="1"/>
</dbReference>
<comment type="caution">
    <text evidence="17">The sequence shown here is derived from an EMBL/GenBank/DDBJ whole genome shotgun (WGS) entry which is preliminary data.</text>
</comment>
<comment type="catalytic activity">
    <reaction evidence="13">
        <text>a di-trans,poly-cis-dolichyl beta-D-mannosyl phosphate + L-seryl-[protein] = 3-O-(alpha-D-mannosyl)-L-seryl-[protein] + a di-trans,poly-cis-dolichyl phosphate + H(+)</text>
        <dbReference type="Rhea" id="RHEA:17377"/>
        <dbReference type="Rhea" id="RHEA-COMP:9863"/>
        <dbReference type="Rhea" id="RHEA-COMP:13546"/>
        <dbReference type="Rhea" id="RHEA-COMP:19498"/>
        <dbReference type="Rhea" id="RHEA-COMP:19501"/>
        <dbReference type="ChEBI" id="CHEBI:15378"/>
        <dbReference type="ChEBI" id="CHEBI:29999"/>
        <dbReference type="ChEBI" id="CHEBI:57683"/>
        <dbReference type="ChEBI" id="CHEBI:58211"/>
        <dbReference type="ChEBI" id="CHEBI:137321"/>
        <dbReference type="EC" id="2.4.1.109"/>
    </reaction>
</comment>
<dbReference type="GO" id="GO:0005789">
    <property type="term" value="C:endoplasmic reticulum membrane"/>
    <property type="evidence" value="ECO:0007669"/>
    <property type="project" value="UniProtKB-SubCell"/>
</dbReference>
<evidence type="ECO:0000256" key="15">
    <source>
        <dbReference type="SAM" id="Phobius"/>
    </source>
</evidence>
<sequence>MVFSLRFRRRKVVEDPYIPNEIGDEKKLVRYQSHIQSPTLDDRIRLVLLTSLSLYARIVQLGYPAYITEIELEMSKQVNWYMAGKYFIGKFPPLSSLINTCLALVVGYYGNHDFVYAGQHFSNFPLVGMRKVSAIVGALIAPVCYMTIRNFGHSRSAATFAAILMVFENGNITQSRYASPEIHSMFFGALATWSWSMVRKNTSGSAKWTGTLILPIIWCSIAFEMWNQLSDKKNSVYSCIKKVYVYLFTVGAFPFWIYMLIFKIHFDIASNAGDHDLILSSRFRYSLNGNHFEPSIAYGSQVVIKHEGSPGGFLHSHQKRFAGGSTQQEVTLYPYVDLNNIWTIHKATVLYNTSQPLEYVRNGDHIRLEHFSSSRKLHSHDERPQLTNRKEHHEVTAYGDRLTSDIQDYWSLVLLDDKHEHSKDMNMTWKALDQQFRLFHIRGCALISHDAYYDSPGGHGHQEVTCMVSAGKHVSTWTIESAYHEKLENTGLRSFPKMKFYEKFKEAHQLMLKYPTVVFDRLGSQTTSTDGTINPKATFAETPSKWFFKKTSLRIWYELSGFSVHLLLNSAIQHIIWSAMLGYIGIRLLKMFLEKRQINLPGLSWINTAANDLMTNDTISFFYPATLIYIQGLHFMPTHTVNMSDILPSIYYAVALSSVIFESLTSRLSLGYRRMVSYSLISIVIFHTLKFSHLSYGGKQWLRSSCEKSGIEMNCIHFPLSQNELDDMINNSGQTPNVTSLTIYLDIFGKKEPFRYQQGQEAEADRELSLLKHSAYSKASALITGASRYHRANPTPAITIEEAVEWAKKVHEGAVEREEKLSKERAKKRALKKRRKKNALKKRKRLTDKEAEKSK</sequence>
<evidence type="ECO:0000259" key="16">
    <source>
        <dbReference type="PROSITE" id="PS50919"/>
    </source>
</evidence>
<dbReference type="PROSITE" id="PS50919">
    <property type="entry name" value="MIR"/>
    <property type="match status" value="2"/>
</dbReference>
<dbReference type="InterPro" id="IPR027005">
    <property type="entry name" value="PMT-like"/>
</dbReference>
<feature type="compositionally biased region" description="Basic residues" evidence="14">
    <location>
        <begin position="825"/>
        <end position="846"/>
    </location>
</feature>
<feature type="transmembrane region" description="Helical" evidence="15">
    <location>
        <begin position="243"/>
        <end position="261"/>
    </location>
</feature>
<dbReference type="Gene3D" id="2.80.10.50">
    <property type="match status" value="1"/>
</dbReference>
<name>A0A9P6YK11_RHIOR</name>
<keyword evidence="7 15" id="KW-0812">Transmembrane</keyword>
<dbReference type="EC" id="2.4.1.109" evidence="4"/>
<dbReference type="PANTHER" id="PTHR10050">
    <property type="entry name" value="DOLICHYL-PHOSPHATE-MANNOSE--PROTEIN MANNOSYLTRANSFERASE"/>
    <property type="match status" value="1"/>
</dbReference>
<keyword evidence="6" id="KW-0808">Transferase</keyword>
<evidence type="ECO:0000256" key="9">
    <source>
        <dbReference type="ARBA" id="ARBA00022824"/>
    </source>
</evidence>
<evidence type="ECO:0000256" key="4">
    <source>
        <dbReference type="ARBA" id="ARBA00012839"/>
    </source>
</evidence>
<comment type="pathway">
    <text evidence="2">Protein modification; protein glycosylation.</text>
</comment>
<evidence type="ECO:0000313" key="18">
    <source>
        <dbReference type="Proteomes" id="UP000717996"/>
    </source>
</evidence>
<comment type="similarity">
    <text evidence="3">Belongs to the glycosyltransferase 39 family.</text>
</comment>
<dbReference type="InterPro" id="IPR036300">
    <property type="entry name" value="MIR_dom_sf"/>
</dbReference>
<evidence type="ECO:0000256" key="14">
    <source>
        <dbReference type="SAM" id="MobiDB-lite"/>
    </source>
</evidence>
<comment type="catalytic activity">
    <reaction evidence="12">
        <text>a di-trans,poly-cis-dolichyl beta-D-mannosyl phosphate + L-threonyl-[protein] = 3-O-(alpha-D-mannosyl)-L-threonyl-[protein] + a di-trans,poly-cis-dolichyl phosphate + H(+)</text>
        <dbReference type="Rhea" id="RHEA:53396"/>
        <dbReference type="Rhea" id="RHEA-COMP:11060"/>
        <dbReference type="Rhea" id="RHEA-COMP:13547"/>
        <dbReference type="Rhea" id="RHEA-COMP:19498"/>
        <dbReference type="Rhea" id="RHEA-COMP:19501"/>
        <dbReference type="ChEBI" id="CHEBI:15378"/>
        <dbReference type="ChEBI" id="CHEBI:30013"/>
        <dbReference type="ChEBI" id="CHEBI:57683"/>
        <dbReference type="ChEBI" id="CHEBI:58211"/>
        <dbReference type="ChEBI" id="CHEBI:137323"/>
        <dbReference type="EC" id="2.4.1.109"/>
    </reaction>
</comment>
<evidence type="ECO:0000256" key="12">
    <source>
        <dbReference type="ARBA" id="ARBA00045085"/>
    </source>
</evidence>
<reference evidence="17" key="1">
    <citation type="journal article" date="2020" name="Microb. Genom.">
        <title>Genetic diversity of clinical and environmental Mucorales isolates obtained from an investigation of mucormycosis cases among solid organ transplant recipients.</title>
        <authorList>
            <person name="Nguyen M.H."/>
            <person name="Kaul D."/>
            <person name="Muto C."/>
            <person name="Cheng S.J."/>
            <person name="Richter R.A."/>
            <person name="Bruno V.M."/>
            <person name="Liu G."/>
            <person name="Beyhan S."/>
            <person name="Sundermann A.J."/>
            <person name="Mounaud S."/>
            <person name="Pasculle A.W."/>
            <person name="Nierman W.C."/>
            <person name="Driscoll E."/>
            <person name="Cumbie R."/>
            <person name="Clancy C.J."/>
            <person name="Dupont C.L."/>
        </authorList>
    </citation>
    <scope>NUCLEOTIDE SEQUENCE</scope>
    <source>
        <strain evidence="17">GL16</strain>
    </source>
</reference>
<evidence type="ECO:0000256" key="1">
    <source>
        <dbReference type="ARBA" id="ARBA00004477"/>
    </source>
</evidence>
<dbReference type="InterPro" id="IPR016093">
    <property type="entry name" value="MIR_motif"/>
</dbReference>
<comment type="subcellular location">
    <subcellularLocation>
        <location evidence="1">Endoplasmic reticulum membrane</location>
        <topology evidence="1">Multi-pass membrane protein</topology>
    </subcellularLocation>
</comment>
<keyword evidence="10 15" id="KW-1133">Transmembrane helix</keyword>
<dbReference type="Pfam" id="PF02366">
    <property type="entry name" value="PMT"/>
    <property type="match status" value="1"/>
</dbReference>
<feature type="transmembrane region" description="Helical" evidence="15">
    <location>
        <begin position="129"/>
        <end position="148"/>
    </location>
</feature>
<keyword evidence="8" id="KW-0677">Repeat</keyword>
<evidence type="ECO:0000313" key="17">
    <source>
        <dbReference type="EMBL" id="KAG1550230.1"/>
    </source>
</evidence>
<evidence type="ECO:0000256" key="11">
    <source>
        <dbReference type="ARBA" id="ARBA00023136"/>
    </source>
</evidence>
<feature type="compositionally biased region" description="Basic and acidic residues" evidence="14">
    <location>
        <begin position="814"/>
        <end position="824"/>
    </location>
</feature>
<dbReference type="Proteomes" id="UP000717996">
    <property type="component" value="Unassembled WGS sequence"/>
</dbReference>
<keyword evidence="5" id="KW-0328">Glycosyltransferase</keyword>
<evidence type="ECO:0000256" key="3">
    <source>
        <dbReference type="ARBA" id="ARBA00007222"/>
    </source>
</evidence>
<evidence type="ECO:0000256" key="2">
    <source>
        <dbReference type="ARBA" id="ARBA00004922"/>
    </source>
</evidence>
<dbReference type="AlphaFoldDB" id="A0A9P6YK11"/>
<dbReference type="EMBL" id="JAANIT010000226">
    <property type="protein sequence ID" value="KAG1550230.1"/>
    <property type="molecule type" value="Genomic_DNA"/>
</dbReference>
<feature type="domain" description="MIR" evidence="16">
    <location>
        <begin position="293"/>
        <end position="347"/>
    </location>
</feature>
<dbReference type="SMART" id="SM00472">
    <property type="entry name" value="MIR"/>
    <property type="match status" value="3"/>
</dbReference>
<proteinExistence type="inferred from homology"/>
<dbReference type="SUPFAM" id="SSF82109">
    <property type="entry name" value="MIR domain"/>
    <property type="match status" value="1"/>
</dbReference>
<keyword evidence="9" id="KW-0256">Endoplasmic reticulum</keyword>
<evidence type="ECO:0000256" key="5">
    <source>
        <dbReference type="ARBA" id="ARBA00022676"/>
    </source>
</evidence>
<protein>
    <recommendedName>
        <fullName evidence="4">dolichyl-phosphate-mannose--protein mannosyltransferase</fullName>
        <ecNumber evidence="4">2.4.1.109</ecNumber>
    </recommendedName>
</protein>
<evidence type="ECO:0000256" key="7">
    <source>
        <dbReference type="ARBA" id="ARBA00022692"/>
    </source>
</evidence>
<dbReference type="PANTHER" id="PTHR10050:SF46">
    <property type="entry name" value="PROTEIN O-MANNOSYL-TRANSFERASE 2"/>
    <property type="match status" value="1"/>
</dbReference>
<accession>A0A9P6YK11</accession>
<feature type="transmembrane region" description="Helical" evidence="15">
    <location>
        <begin position="91"/>
        <end position="109"/>
    </location>
</feature>
<gene>
    <name evidence="17" type="ORF">G6F51_002571</name>
</gene>
<dbReference type="InterPro" id="IPR003342">
    <property type="entry name" value="ArnT-like_N"/>
</dbReference>